<dbReference type="RefSeq" id="WP_265165186.1">
    <property type="nucleotide sequence ID" value="NZ_CP069620.1"/>
</dbReference>
<reference evidence="3" key="1">
    <citation type="submission" date="2021-02" db="EMBL/GenBank/DDBJ databases">
        <title>Salinimicrobium sp. nov. isolated from seawater in Tongyeong, Republic of Korea.</title>
        <authorList>
            <person name="Lee S.-J."/>
        </authorList>
    </citation>
    <scope>NUCLEOTIDE SEQUENCE</scope>
    <source>
        <strain evidence="3">HN-2-9-2</strain>
    </source>
</reference>
<dbReference type="EMBL" id="CP069620">
    <property type="protein sequence ID" value="UZH56589.1"/>
    <property type="molecule type" value="Genomic_DNA"/>
</dbReference>
<organism evidence="3 4">
    <name type="scientific">Salinimicrobium tongyeongense</name>
    <dbReference type="NCBI Taxonomy" id="2809707"/>
    <lineage>
        <taxon>Bacteria</taxon>
        <taxon>Pseudomonadati</taxon>
        <taxon>Bacteroidota</taxon>
        <taxon>Flavobacteriia</taxon>
        <taxon>Flavobacteriales</taxon>
        <taxon>Flavobacteriaceae</taxon>
        <taxon>Salinimicrobium</taxon>
    </lineage>
</organism>
<keyword evidence="2" id="KW-0812">Transmembrane</keyword>
<evidence type="ECO:0000313" key="3">
    <source>
        <dbReference type="EMBL" id="UZH56589.1"/>
    </source>
</evidence>
<protein>
    <recommendedName>
        <fullName evidence="5">Outer membrane protein beta-barrel domain-containing protein</fullName>
    </recommendedName>
</protein>
<dbReference type="Proteomes" id="UP001163981">
    <property type="component" value="Chromosome"/>
</dbReference>
<name>A0ABY6NV02_9FLAO</name>
<evidence type="ECO:0000256" key="2">
    <source>
        <dbReference type="SAM" id="Phobius"/>
    </source>
</evidence>
<keyword evidence="2" id="KW-0472">Membrane</keyword>
<evidence type="ECO:0000256" key="1">
    <source>
        <dbReference type="SAM" id="MobiDB-lite"/>
    </source>
</evidence>
<feature type="compositionally biased region" description="Polar residues" evidence="1">
    <location>
        <begin position="114"/>
        <end position="130"/>
    </location>
</feature>
<accession>A0ABY6NV02</accession>
<keyword evidence="2" id="KW-1133">Transmembrane helix</keyword>
<feature type="transmembrane region" description="Helical" evidence="2">
    <location>
        <begin position="47"/>
        <end position="68"/>
    </location>
</feature>
<feature type="compositionally biased region" description="Basic and acidic residues" evidence="1">
    <location>
        <begin position="132"/>
        <end position="141"/>
    </location>
</feature>
<gene>
    <name evidence="3" type="ORF">JRG66_06980</name>
</gene>
<feature type="region of interest" description="Disordered" evidence="1">
    <location>
        <begin position="108"/>
        <end position="145"/>
    </location>
</feature>
<proteinExistence type="predicted"/>
<sequence length="437" mass="47907">MKEKKYIDRLYQEKFRDFEAAPRDAVWKNIEAKLREKEKRRAVIPLWYRYAGVAAVLAFFFMIGDWILPVKTSTTVAGEEIEEPATNGAASPVFPVIPIASEESTAAVSIPSEGLSSSSKPAATIISSEDTTSEKKSRTAEETASEIGAKNAIFDTPLAVASIPLQQKKTTPKKAQAEDLKPSIFDAVKTPEDTKIASTEEKSHFELSTHATPIYYGKMGTANPLDVGFNDRRQAEITYSYGVKLALNISDKVKVRSGISRVDLGYSTNGIGYQSAAGIYAVRNVSLIKVNDTDVKMIASNVGSKNQTSSNRTQAGSFTQGNLSQKIGYIEVPLEFEVNLWQDKFGVNLIGGGSTLILEDNEVVVNTGNTSAAGKANNLNEVSFSANIGLGFDYNLSERFRLNFEPMLKYQLKTFDQPSGDVQPYFMGVYTGFSYKF</sequence>
<evidence type="ECO:0008006" key="5">
    <source>
        <dbReference type="Google" id="ProtNLM"/>
    </source>
</evidence>
<evidence type="ECO:0000313" key="4">
    <source>
        <dbReference type="Proteomes" id="UP001163981"/>
    </source>
</evidence>
<keyword evidence="4" id="KW-1185">Reference proteome</keyword>